<dbReference type="InterPro" id="IPR036291">
    <property type="entry name" value="NAD(P)-bd_dom_sf"/>
</dbReference>
<sequence length="246" mass="26440">MEKELINKIAFITGGSSGIGRATAQLLAQRGANVFMVDIDECGGEETISLITAEGGTAVFHKADITKEFEIQRSIEKCINEYGRIDSAINNAGICIGSKTAKYSEEDFDRVIQVNLKGTWLCMKHEIIFMKKQGYGSIVNTSSIAGLVGLKHHAAYVASKHGIIGLTKTAAVEYASNGIRINAVCPGTIKTSWVGENTRSLDRLHPMGRIGQPVEIAEAICWLSSDKSSFMTGQSLVIDGGRIAGE</sequence>
<evidence type="ECO:0000256" key="2">
    <source>
        <dbReference type="ARBA" id="ARBA00023002"/>
    </source>
</evidence>
<reference evidence="3 4" key="1">
    <citation type="submission" date="2020-01" db="EMBL/GenBank/DDBJ databases">
        <title>Paenibacillus sp. nov., isolated from tomato rhizosphere.</title>
        <authorList>
            <person name="Weon H.-Y."/>
            <person name="Lee S.A."/>
        </authorList>
    </citation>
    <scope>NUCLEOTIDE SEQUENCE [LARGE SCALE GENOMIC DNA]</scope>
    <source>
        <strain evidence="3 4">12200R-189</strain>
    </source>
</reference>
<dbReference type="InterPro" id="IPR020904">
    <property type="entry name" value="Sc_DH/Rdtase_CS"/>
</dbReference>
<dbReference type="Pfam" id="PF13561">
    <property type="entry name" value="adh_short_C2"/>
    <property type="match status" value="1"/>
</dbReference>
<organism evidence="3 4">
    <name type="scientific">Paenibacillus lycopersici</name>
    <dbReference type="NCBI Taxonomy" id="2704462"/>
    <lineage>
        <taxon>Bacteria</taxon>
        <taxon>Bacillati</taxon>
        <taxon>Bacillota</taxon>
        <taxon>Bacilli</taxon>
        <taxon>Bacillales</taxon>
        <taxon>Paenibacillaceae</taxon>
        <taxon>Paenibacillus</taxon>
    </lineage>
</organism>
<dbReference type="FunFam" id="3.40.50.720:FF:000084">
    <property type="entry name" value="Short-chain dehydrogenase reductase"/>
    <property type="match status" value="1"/>
</dbReference>
<dbReference type="PRINTS" id="PR00081">
    <property type="entry name" value="GDHRDH"/>
</dbReference>
<dbReference type="KEGG" id="plyc:GXP70_07865"/>
<dbReference type="PANTHER" id="PTHR24321">
    <property type="entry name" value="DEHYDROGENASES, SHORT CHAIN"/>
    <property type="match status" value="1"/>
</dbReference>
<dbReference type="RefSeq" id="WP_162355939.1">
    <property type="nucleotide sequence ID" value="NZ_CP048209.1"/>
</dbReference>
<dbReference type="GO" id="GO:0008206">
    <property type="term" value="P:bile acid metabolic process"/>
    <property type="evidence" value="ECO:0007669"/>
    <property type="project" value="UniProtKB-ARBA"/>
</dbReference>
<dbReference type="Proteomes" id="UP000476064">
    <property type="component" value="Chromosome"/>
</dbReference>
<dbReference type="PRINTS" id="PR00080">
    <property type="entry name" value="SDRFAMILY"/>
</dbReference>
<evidence type="ECO:0000313" key="4">
    <source>
        <dbReference type="Proteomes" id="UP000476064"/>
    </source>
</evidence>
<comment type="similarity">
    <text evidence="1">Belongs to the short-chain dehydrogenases/reductases (SDR) family.</text>
</comment>
<evidence type="ECO:0000313" key="3">
    <source>
        <dbReference type="EMBL" id="QHT59873.1"/>
    </source>
</evidence>
<accession>A0A6C0FWN0</accession>
<gene>
    <name evidence="3" type="ORF">GXP70_07865</name>
</gene>
<dbReference type="InterPro" id="IPR002347">
    <property type="entry name" value="SDR_fam"/>
</dbReference>
<dbReference type="SUPFAM" id="SSF51735">
    <property type="entry name" value="NAD(P)-binding Rossmann-fold domains"/>
    <property type="match status" value="1"/>
</dbReference>
<evidence type="ECO:0000256" key="1">
    <source>
        <dbReference type="ARBA" id="ARBA00006484"/>
    </source>
</evidence>
<dbReference type="PROSITE" id="PS00061">
    <property type="entry name" value="ADH_SHORT"/>
    <property type="match status" value="1"/>
</dbReference>
<keyword evidence="2" id="KW-0560">Oxidoreductase</keyword>
<dbReference type="GO" id="GO:0016491">
    <property type="term" value="F:oxidoreductase activity"/>
    <property type="evidence" value="ECO:0007669"/>
    <property type="project" value="UniProtKB-KW"/>
</dbReference>
<dbReference type="AlphaFoldDB" id="A0A6C0FWN0"/>
<keyword evidence="4" id="KW-1185">Reference proteome</keyword>
<dbReference type="CDD" id="cd05233">
    <property type="entry name" value="SDR_c"/>
    <property type="match status" value="1"/>
</dbReference>
<proteinExistence type="inferred from homology"/>
<dbReference type="PANTHER" id="PTHR24321:SF8">
    <property type="entry name" value="ESTRADIOL 17-BETA-DEHYDROGENASE 8-RELATED"/>
    <property type="match status" value="1"/>
</dbReference>
<dbReference type="EMBL" id="CP048209">
    <property type="protein sequence ID" value="QHT59873.1"/>
    <property type="molecule type" value="Genomic_DNA"/>
</dbReference>
<dbReference type="Gene3D" id="3.40.50.720">
    <property type="entry name" value="NAD(P)-binding Rossmann-like Domain"/>
    <property type="match status" value="1"/>
</dbReference>
<protein>
    <submittedName>
        <fullName evidence="3">SDR family oxidoreductase</fullName>
    </submittedName>
</protein>
<name>A0A6C0FWN0_9BACL</name>
<dbReference type="NCBIfam" id="NF005559">
    <property type="entry name" value="PRK07231.1"/>
    <property type="match status" value="1"/>
</dbReference>